<feature type="domain" description="Helicase C-terminal" evidence="2">
    <location>
        <begin position="405"/>
        <end position="595"/>
    </location>
</feature>
<evidence type="ECO:0000259" key="2">
    <source>
        <dbReference type="PROSITE" id="PS51194"/>
    </source>
</evidence>
<dbReference type="InterPro" id="IPR053980">
    <property type="entry name" value="ISP_coupler"/>
</dbReference>
<dbReference type="Pfam" id="PF00271">
    <property type="entry name" value="Helicase_C"/>
    <property type="match status" value="1"/>
</dbReference>
<dbReference type="REBASE" id="199548">
    <property type="entry name" value="SspLMB152ORF3755P"/>
</dbReference>
<dbReference type="PANTHER" id="PTHR47396">
    <property type="entry name" value="TYPE I RESTRICTION ENZYME ECOKI R PROTEIN"/>
    <property type="match status" value="1"/>
</dbReference>
<dbReference type="EMBL" id="MWLE01000050">
    <property type="protein sequence ID" value="OOV35488.1"/>
    <property type="molecule type" value="Genomic_DNA"/>
</dbReference>
<dbReference type="SUPFAM" id="SSF53335">
    <property type="entry name" value="S-adenosyl-L-methionine-dependent methyltransferases"/>
    <property type="match status" value="1"/>
</dbReference>
<dbReference type="PROSITE" id="PS51194">
    <property type="entry name" value="HELICASE_CTER"/>
    <property type="match status" value="1"/>
</dbReference>
<comment type="caution">
    <text evidence="3">The sequence shown here is derived from an EMBL/GenBank/DDBJ whole genome shotgun (WGS) entry which is preliminary data.</text>
</comment>
<evidence type="ECO:0000259" key="1">
    <source>
        <dbReference type="PROSITE" id="PS51192"/>
    </source>
</evidence>
<dbReference type="Pfam" id="PF13156">
    <property type="entry name" value="Mrr_cat_2"/>
    <property type="match status" value="1"/>
</dbReference>
<dbReference type="SUPFAM" id="SSF52540">
    <property type="entry name" value="P-loop containing nucleoside triphosphate hydrolases"/>
    <property type="match status" value="1"/>
</dbReference>
<dbReference type="InterPro" id="IPR039442">
    <property type="entry name" value="Mrr-like_dom"/>
</dbReference>
<dbReference type="InterPro" id="IPR050742">
    <property type="entry name" value="Helicase_Restrict-Modif_Enz"/>
</dbReference>
<dbReference type="InterPro" id="IPR001650">
    <property type="entry name" value="Helicase_C-like"/>
</dbReference>
<dbReference type="InterPro" id="IPR003356">
    <property type="entry name" value="DNA_methylase_A-5"/>
</dbReference>
<sequence>MQTYGEWASQRGLSSDDAGIDLVAELKDEPGAYAAIQCKFRDIQGSIAKAEIDSFLAASGRPEFRRRIWMDTTGRAWSAKAEEILRQQEKPVQRLGLHDLKASPVCWAEFVQSGGISERRTPRTPRPHQQKAINSALAHLAPGTRGTLLMACGTGKTLVGLRVAEAVAGVGGRVLVLAPSLALLSQTLRAWLDDACLPIRAFAVCSDNQTGRPRRNNADTADMDVLDLAYPATTDATALASQAVPAAPNAMTVVFATYQSSPMIGAAQQNHGLPDFDLAIADEAHRTAGALVPGEDPSPFVLIHDNTRLRADRRLYMTATPKVYAERARSRAGEFAATLCSMDDEERYGPVLHETRFGDAVDRGLLSDYRVIVLTVPESLAAGIKIRNLAEGKTLTIDEQGKMIGCLRALAKMDGEQFPEGDRAPMSRAIAFCNLVKSSRQLEATIGEVATAYGQQVCGNGEAVPSVSARHVDGTFNATARADALAFLEETPPGDIRILTNARCLTEGVDVPALDGILFMHPRKSQIEVVQAVGRVMRRSPDKKWGYVILPVVVPSLISPEQFLADDKRWQTVWQMLNAIRSHDERFEGMLNRLEMGEAGQHVSIVTLADWQPPMAADGTEQAAADPDAAKASPAYHNLTLFEGLPEAIRTRIVEKCGNKRYWEDWATDVARIAQTHVARIRALVEAGQAEREVFGTFLQELRDDLNPEVSADDAIEMLAQHMVTQPVFDALFGAAAAARRNPVSQGMQTVLDVLKPSGIAVETESLDPFYDSVRRRVQGATSAQARQAIVVELYDKFFRKAFPRVSERLGIVYTPVEIVDFILHSVQAVLAQEFGSALGEPGVHILDPFTGTGTFITRMLQSGLLSPEQILRKYGGNGQPTELHANEIILLAYYIASVNIEVAFQDATDSSYRPFDGICLTDTFALNANDDTLQNLFPDNSQRRKQQKALDIRVIVGNPPWSAGQRSATDNNPNVRYPQLEKRVKTTYMKYSINTTQRKSLYDSYKMAIRWASDRINDQGIVAFVTNGSWIDGNVDAGVRACLTEEFSSVYVLNLRGNQRTQGERSRQEGGKIFGQGSRATVAITLLVRNPNATQQGCRILYRDIGDYLSREQKLGKLREWGSISNIDDWQTIQPDRHHDWIQHRDSMFESLYPLGSQEAKRESNDPEDTIFKLYSQGLNTSRDKYIYNFSYESCASNAKSMINNYVNALQTINSDSSIKTQEIDSILSRHTSHVKWNSSLKRNLLRRQEIIYTPDKIWTTQYRPFVKQHCYFDHELVASKCQQDSIFPTENSNNSAICISGKSSNKPFSLLMVNCMPDLHFISEAQSFPRYRFIHNQSTSRMDEAPNLERVDNISDTALTAFHSHYQDPGITKDAIFDYVYGVLHAPDFRARFAHDLAKSLPRLPFAPDFQAFAQAGQTLAALHLNYESGPQYPLTPQATGTGGPLFTPRAMRLVGENQDVLVVNDHLRIAGIPPEAHRYQVNGRTPLGWFIDRYRITTDKHSGIRNDPNAWFPDSDGFIAAVGRIVYLSVETVRIVEGLPGALTGGC</sequence>
<dbReference type="GO" id="GO:0005524">
    <property type="term" value="F:ATP binding"/>
    <property type="evidence" value="ECO:0007669"/>
    <property type="project" value="InterPro"/>
</dbReference>
<dbReference type="InterPro" id="IPR014001">
    <property type="entry name" value="Helicase_ATP-bd"/>
</dbReference>
<dbReference type="SMART" id="SM00487">
    <property type="entry name" value="DEXDc"/>
    <property type="match status" value="1"/>
</dbReference>
<name>A0A1T1D414_9SYNE</name>
<dbReference type="GO" id="GO:0005829">
    <property type="term" value="C:cytosol"/>
    <property type="evidence" value="ECO:0007669"/>
    <property type="project" value="TreeGrafter"/>
</dbReference>
<dbReference type="PANTHER" id="PTHR47396:SF1">
    <property type="entry name" value="ATP-DEPENDENT HELICASE IRC3-RELATED"/>
    <property type="match status" value="1"/>
</dbReference>
<dbReference type="GO" id="GO:0008170">
    <property type="term" value="F:N-methyltransferase activity"/>
    <property type="evidence" value="ECO:0007669"/>
    <property type="project" value="InterPro"/>
</dbReference>
<dbReference type="Pfam" id="PF02384">
    <property type="entry name" value="N6_Mtase"/>
    <property type="match status" value="1"/>
</dbReference>
<dbReference type="Proteomes" id="UP000242590">
    <property type="component" value="Unassembled WGS sequence"/>
</dbReference>
<accession>A0A1T1D414</accession>
<proteinExistence type="predicted"/>
<dbReference type="PRINTS" id="PR00507">
    <property type="entry name" value="N12N6MTFRASE"/>
</dbReference>
<evidence type="ECO:0000313" key="3">
    <source>
        <dbReference type="EMBL" id="OOV35488.1"/>
    </source>
</evidence>
<gene>
    <name evidence="3" type="ORF">BV53_03755</name>
</gene>
<dbReference type="Pfam" id="PF04851">
    <property type="entry name" value="ResIII"/>
    <property type="match status" value="1"/>
</dbReference>
<dbReference type="PROSITE" id="PS51192">
    <property type="entry name" value="HELICASE_ATP_BIND_1"/>
    <property type="match status" value="1"/>
</dbReference>
<dbReference type="InterPro" id="IPR041635">
    <property type="entry name" value="Type_ISP_LLaBIII_C"/>
</dbReference>
<protein>
    <submittedName>
        <fullName evidence="3">Uncharacterized protein</fullName>
    </submittedName>
</protein>
<evidence type="ECO:0000313" key="4">
    <source>
        <dbReference type="Proteomes" id="UP000242590"/>
    </source>
</evidence>
<dbReference type="Pfam" id="PF22240">
    <property type="entry name" value="ISP_coupler"/>
    <property type="match status" value="1"/>
</dbReference>
<dbReference type="Gene3D" id="3.40.50.300">
    <property type="entry name" value="P-loop containing nucleotide triphosphate hydrolases"/>
    <property type="match status" value="2"/>
</dbReference>
<dbReference type="Gene3D" id="3.40.50.150">
    <property type="entry name" value="Vaccinia Virus protein VP39"/>
    <property type="match status" value="1"/>
</dbReference>
<dbReference type="GO" id="GO:0016787">
    <property type="term" value="F:hydrolase activity"/>
    <property type="evidence" value="ECO:0007669"/>
    <property type="project" value="InterPro"/>
</dbReference>
<feature type="domain" description="Helicase ATP-binding" evidence="1">
    <location>
        <begin position="137"/>
        <end position="339"/>
    </location>
</feature>
<dbReference type="GO" id="GO:0003677">
    <property type="term" value="F:DNA binding"/>
    <property type="evidence" value="ECO:0007669"/>
    <property type="project" value="InterPro"/>
</dbReference>
<dbReference type="InterPro" id="IPR006935">
    <property type="entry name" value="Helicase/UvrB_N"/>
</dbReference>
<dbReference type="InterPro" id="IPR027417">
    <property type="entry name" value="P-loop_NTPase"/>
</dbReference>
<dbReference type="InterPro" id="IPR029063">
    <property type="entry name" value="SAM-dependent_MTases_sf"/>
</dbReference>
<organism evidence="3 4">
    <name type="scientific">Candidatus Synechococcus spongiarum LMB bulk15N</name>
    <dbReference type="NCBI Taxonomy" id="1943583"/>
    <lineage>
        <taxon>Bacteria</taxon>
        <taxon>Bacillati</taxon>
        <taxon>Cyanobacteriota</taxon>
        <taxon>Cyanophyceae</taxon>
        <taxon>Synechococcales</taxon>
        <taxon>Synechococcaceae</taxon>
        <taxon>Synechococcus</taxon>
    </lineage>
</organism>
<dbReference type="Pfam" id="PF18135">
    <property type="entry name" value="Type_ISP_C"/>
    <property type="match status" value="1"/>
</dbReference>
<reference evidence="3 4" key="1">
    <citation type="submission" date="2017-02" db="EMBL/GenBank/DDBJ databases">
        <title>Draft Genome Sequences of 'Candidatus Synechococcus spongiarum', Cyanobacterial Symbionts of the Mediterranean Sponge Aplysina aerophoba from two locations.</title>
        <authorList>
            <person name="Slaby B.M."/>
            <person name="Hentschel U."/>
        </authorList>
    </citation>
    <scope>NUCLEOTIDE SEQUENCE [LARGE SCALE GENOMIC DNA]</scope>
    <source>
        <strain evidence="3">LMB bulk15N</strain>
    </source>
</reference>